<dbReference type="EMBL" id="GECU01037661">
    <property type="protein sequence ID" value="JAS70045.1"/>
    <property type="molecule type" value="Transcribed_RNA"/>
</dbReference>
<sequence>MLEEGLQIAHHRYKFMLRLRSGSPQVEDGLTDSGCAACPEDCRTVRVRISSAVTASRRGCNGSNMLMLPIVAALGCNGAGATTFLLGTKARLATPSWSLEAKGVSIPCGGRAR</sequence>
<evidence type="ECO:0000313" key="1">
    <source>
        <dbReference type="EMBL" id="JAS70045.1"/>
    </source>
</evidence>
<proteinExistence type="predicted"/>
<feature type="non-terminal residue" evidence="1">
    <location>
        <position position="113"/>
    </location>
</feature>
<protein>
    <submittedName>
        <fullName evidence="1">Uncharacterized protein</fullName>
    </submittedName>
</protein>
<accession>A0A1B6H5R4</accession>
<gene>
    <name evidence="1" type="ORF">g.59185</name>
</gene>
<reference evidence="1" key="1">
    <citation type="submission" date="2015-11" db="EMBL/GenBank/DDBJ databases">
        <title>De novo transcriptome assembly of four potential Pierce s Disease insect vectors from Arizona vineyards.</title>
        <authorList>
            <person name="Tassone E.E."/>
        </authorList>
    </citation>
    <scope>NUCLEOTIDE SEQUENCE</scope>
</reference>
<name>A0A1B6H5R4_9HEMI</name>
<dbReference type="AlphaFoldDB" id="A0A1B6H5R4"/>
<organism evidence="1">
    <name type="scientific">Homalodisca liturata</name>
    <dbReference type="NCBI Taxonomy" id="320908"/>
    <lineage>
        <taxon>Eukaryota</taxon>
        <taxon>Metazoa</taxon>
        <taxon>Ecdysozoa</taxon>
        <taxon>Arthropoda</taxon>
        <taxon>Hexapoda</taxon>
        <taxon>Insecta</taxon>
        <taxon>Pterygota</taxon>
        <taxon>Neoptera</taxon>
        <taxon>Paraneoptera</taxon>
        <taxon>Hemiptera</taxon>
        <taxon>Auchenorrhyncha</taxon>
        <taxon>Membracoidea</taxon>
        <taxon>Cicadellidae</taxon>
        <taxon>Cicadellinae</taxon>
        <taxon>Proconiini</taxon>
        <taxon>Homalodisca</taxon>
    </lineage>
</organism>